<dbReference type="OrthoDB" id="9795776at2"/>
<gene>
    <name evidence="6" type="ORF">DS742_24835</name>
</gene>
<dbReference type="Proteomes" id="UP000260680">
    <property type="component" value="Unassembled WGS sequence"/>
</dbReference>
<evidence type="ECO:0000313" key="6">
    <source>
        <dbReference type="EMBL" id="RFZ76212.1"/>
    </source>
</evidence>
<sequence length="159" mass="18000">MYDISFTECVSHTTEDVVAKPKYFEHGDIIFTITGESVEEIAKSIAYLGHEKCMTGGDTVVLKHKQEPRYLSYVLSTTAAQAQKSKGKVKSKVVHSSVPALKEIVIPLPSLDKQKQIADMLDNFHQLCNDISTGIPAEIETRKKQYEYYRDKLLTFKKQ</sequence>
<dbReference type="GO" id="GO:0009307">
    <property type="term" value="P:DNA restriction-modification system"/>
    <property type="evidence" value="ECO:0007669"/>
    <property type="project" value="UniProtKB-KW"/>
</dbReference>
<dbReference type="AlphaFoldDB" id="A0A3E2N5G2"/>
<dbReference type="GO" id="GO:0004519">
    <property type="term" value="F:endonuclease activity"/>
    <property type="evidence" value="ECO:0007669"/>
    <property type="project" value="UniProtKB-KW"/>
</dbReference>
<accession>A0A3E2N5G2</accession>
<dbReference type="GO" id="GO:0003677">
    <property type="term" value="F:DNA binding"/>
    <property type="evidence" value="ECO:0007669"/>
    <property type="project" value="UniProtKB-KW"/>
</dbReference>
<protein>
    <submittedName>
        <fullName evidence="6">Restriction endonuclease subunit S</fullName>
    </submittedName>
</protein>
<evidence type="ECO:0000256" key="1">
    <source>
        <dbReference type="ARBA" id="ARBA00010923"/>
    </source>
</evidence>
<feature type="domain" description="Type I restriction modification DNA specificity" evidence="5">
    <location>
        <begin position="22"/>
        <end position="140"/>
    </location>
</feature>
<dbReference type="PANTHER" id="PTHR43140:SF1">
    <property type="entry name" value="TYPE I RESTRICTION ENZYME ECOKI SPECIFICITY SUBUNIT"/>
    <property type="match status" value="1"/>
</dbReference>
<organism evidence="6 7">
    <name type="scientific">Lacrimispora amygdalina</name>
    <dbReference type="NCBI Taxonomy" id="253257"/>
    <lineage>
        <taxon>Bacteria</taxon>
        <taxon>Bacillati</taxon>
        <taxon>Bacillota</taxon>
        <taxon>Clostridia</taxon>
        <taxon>Lachnospirales</taxon>
        <taxon>Lachnospiraceae</taxon>
        <taxon>Lacrimispora</taxon>
    </lineage>
</organism>
<evidence type="ECO:0000256" key="4">
    <source>
        <dbReference type="ARBA" id="ARBA00038652"/>
    </source>
</evidence>
<dbReference type="Gene3D" id="3.90.220.20">
    <property type="entry name" value="DNA methylase specificity domains"/>
    <property type="match status" value="1"/>
</dbReference>
<evidence type="ECO:0000313" key="7">
    <source>
        <dbReference type="Proteomes" id="UP000260680"/>
    </source>
</evidence>
<dbReference type="SUPFAM" id="SSF116734">
    <property type="entry name" value="DNA methylase specificity domain"/>
    <property type="match status" value="1"/>
</dbReference>
<keyword evidence="6" id="KW-0540">Nuclease</keyword>
<comment type="similarity">
    <text evidence="1">Belongs to the type-I restriction system S methylase family.</text>
</comment>
<dbReference type="EMBL" id="QOHO01000100">
    <property type="protein sequence ID" value="RFZ76212.1"/>
    <property type="molecule type" value="Genomic_DNA"/>
</dbReference>
<comment type="caution">
    <text evidence="6">The sequence shown here is derived from an EMBL/GenBank/DDBJ whole genome shotgun (WGS) entry which is preliminary data.</text>
</comment>
<evidence type="ECO:0000256" key="3">
    <source>
        <dbReference type="ARBA" id="ARBA00023125"/>
    </source>
</evidence>
<evidence type="ECO:0000256" key="2">
    <source>
        <dbReference type="ARBA" id="ARBA00022747"/>
    </source>
</evidence>
<dbReference type="InterPro" id="IPR000055">
    <property type="entry name" value="Restrct_endonuc_typeI_TRD"/>
</dbReference>
<dbReference type="InterPro" id="IPR044946">
    <property type="entry name" value="Restrct_endonuc_typeI_TRD_sf"/>
</dbReference>
<dbReference type="PANTHER" id="PTHR43140">
    <property type="entry name" value="TYPE-1 RESTRICTION ENZYME ECOKI SPECIFICITY PROTEIN"/>
    <property type="match status" value="1"/>
</dbReference>
<proteinExistence type="inferred from homology"/>
<reference evidence="6 7" key="1">
    <citation type="submission" date="2018-07" db="EMBL/GenBank/DDBJ databases">
        <title>New species, Clostridium PI-S10-A1B.</title>
        <authorList>
            <person name="Krishna G."/>
            <person name="Summeta K."/>
            <person name="Shikha S."/>
            <person name="Prabhu P.B."/>
            <person name="Suresh K."/>
        </authorList>
    </citation>
    <scope>NUCLEOTIDE SEQUENCE [LARGE SCALE GENOMIC DNA]</scope>
    <source>
        <strain evidence="6 7">PI-S10-A1B</strain>
    </source>
</reference>
<comment type="subunit">
    <text evidence="4">The methyltransferase is composed of M and S polypeptides.</text>
</comment>
<keyword evidence="6" id="KW-0378">Hydrolase</keyword>
<dbReference type="Pfam" id="PF01420">
    <property type="entry name" value="Methylase_S"/>
    <property type="match status" value="1"/>
</dbReference>
<keyword evidence="2" id="KW-0680">Restriction system</keyword>
<evidence type="ECO:0000259" key="5">
    <source>
        <dbReference type="Pfam" id="PF01420"/>
    </source>
</evidence>
<keyword evidence="6" id="KW-0255">Endonuclease</keyword>
<dbReference type="InterPro" id="IPR051212">
    <property type="entry name" value="Type-I_RE_S_subunit"/>
</dbReference>
<name>A0A3E2N5G2_9FIRM</name>
<keyword evidence="3" id="KW-0238">DNA-binding</keyword>